<dbReference type="EMBL" id="JADGJW010000102">
    <property type="protein sequence ID" value="KAJ3224160.1"/>
    <property type="molecule type" value="Genomic_DNA"/>
</dbReference>
<comment type="caution">
    <text evidence="1">The sequence shown here is derived from an EMBL/GenBank/DDBJ whole genome shotgun (WGS) entry which is preliminary data.</text>
</comment>
<dbReference type="PANTHER" id="PTHR13219">
    <property type="entry name" value="TRANSMEMBRANE PROTEIN 94"/>
    <property type="match status" value="1"/>
</dbReference>
<proteinExistence type="predicted"/>
<dbReference type="AlphaFoldDB" id="A0AAD5U7M0"/>
<dbReference type="InterPro" id="IPR036412">
    <property type="entry name" value="HAD-like_sf"/>
</dbReference>
<dbReference type="SUPFAM" id="SSF56784">
    <property type="entry name" value="HAD-like"/>
    <property type="match status" value="1"/>
</dbReference>
<name>A0AAD5U7M0_9FUNG</name>
<dbReference type="InterPro" id="IPR039720">
    <property type="entry name" value="TMEM94"/>
</dbReference>
<organism evidence="1 2">
    <name type="scientific">Clydaea vesicula</name>
    <dbReference type="NCBI Taxonomy" id="447962"/>
    <lineage>
        <taxon>Eukaryota</taxon>
        <taxon>Fungi</taxon>
        <taxon>Fungi incertae sedis</taxon>
        <taxon>Chytridiomycota</taxon>
        <taxon>Chytridiomycota incertae sedis</taxon>
        <taxon>Chytridiomycetes</taxon>
        <taxon>Lobulomycetales</taxon>
        <taxon>Lobulomycetaceae</taxon>
        <taxon>Clydaea</taxon>
    </lineage>
</organism>
<gene>
    <name evidence="1" type="ORF">HK099_000151</name>
</gene>
<evidence type="ECO:0000313" key="1">
    <source>
        <dbReference type="EMBL" id="KAJ3224160.1"/>
    </source>
</evidence>
<evidence type="ECO:0000313" key="2">
    <source>
        <dbReference type="Proteomes" id="UP001211065"/>
    </source>
</evidence>
<reference evidence="1" key="1">
    <citation type="submission" date="2020-05" db="EMBL/GenBank/DDBJ databases">
        <title>Phylogenomic resolution of chytrid fungi.</title>
        <authorList>
            <person name="Stajich J.E."/>
            <person name="Amses K."/>
            <person name="Simmons R."/>
            <person name="Seto K."/>
            <person name="Myers J."/>
            <person name="Bonds A."/>
            <person name="Quandt C.A."/>
            <person name="Barry K."/>
            <person name="Liu P."/>
            <person name="Grigoriev I."/>
            <person name="Longcore J.E."/>
            <person name="James T.Y."/>
        </authorList>
    </citation>
    <scope>NUCLEOTIDE SEQUENCE</scope>
    <source>
        <strain evidence="1">JEL0476</strain>
    </source>
</reference>
<dbReference type="PANTHER" id="PTHR13219:SF6">
    <property type="entry name" value="TRANSMEMBRANE PROTEIN 94"/>
    <property type="match status" value="1"/>
</dbReference>
<accession>A0AAD5U7M0</accession>
<protein>
    <submittedName>
        <fullName evidence="1">Uncharacterized protein</fullName>
    </submittedName>
</protein>
<sequence>MGEPIDLNIVELPNHVLKFEDGEWENYSNSLKPLGLNILLNSDCSTLQDNKKKIEDNHRRFCNINIHGKVHTYQQSCLCNLSREIGFSDDVLKNFIFRKSVQTFSPFSSALTIEKNFDIPNMFTRFFEERGKETEGKFHMMTDGEVGLVLQCCSEFWNGKELGILTDEVKKKIMEFYEKAISADRYVVAYSYGSTENYYSNIKANNSINLISSVEDLNRPNYLVLGDQSNIMKDKFNENSILSQQSFLGLIVFEYNPKENVRDFIEDLELAGIRFVYFSSLKYRESKAYAERLGLEIDWNACILLSSVGGYSEEHDIRARLPQGVENIRSHLENVDDIPLHVSLFAECTPFSVREMIKIFQDNGEVVCVIGSSMNLENVECFSLADIAVAVDPVFGSRRWKYNLQMNVLSAGATFNTIPCALNLHCDTNIYCLTQLVREARTLAENSKQVVNSLVHA</sequence>
<dbReference type="Proteomes" id="UP001211065">
    <property type="component" value="Unassembled WGS sequence"/>
</dbReference>
<dbReference type="InterPro" id="IPR023214">
    <property type="entry name" value="HAD_sf"/>
</dbReference>
<dbReference type="Gene3D" id="3.40.50.1000">
    <property type="entry name" value="HAD superfamily/HAD-like"/>
    <property type="match status" value="1"/>
</dbReference>
<keyword evidence="2" id="KW-1185">Reference proteome</keyword>